<organism evidence="3 4">
    <name type="scientific">Sphingomonas aliaeris</name>
    <dbReference type="NCBI Taxonomy" id="2759526"/>
    <lineage>
        <taxon>Bacteria</taxon>
        <taxon>Pseudomonadati</taxon>
        <taxon>Pseudomonadota</taxon>
        <taxon>Alphaproteobacteria</taxon>
        <taxon>Sphingomonadales</taxon>
        <taxon>Sphingomonadaceae</taxon>
        <taxon>Sphingomonas</taxon>
    </lineage>
</organism>
<dbReference type="Proteomes" id="UP000595894">
    <property type="component" value="Chromosome"/>
</dbReference>
<name>A0A974NSA0_9SPHN</name>
<dbReference type="Gene3D" id="3.90.190.10">
    <property type="entry name" value="Protein tyrosine phosphatase superfamily"/>
    <property type="match status" value="1"/>
</dbReference>
<dbReference type="GO" id="GO:0004721">
    <property type="term" value="F:phosphoprotein phosphatase activity"/>
    <property type="evidence" value="ECO:0007669"/>
    <property type="project" value="InterPro"/>
</dbReference>
<dbReference type="AlphaFoldDB" id="A0A974NSA0"/>
<proteinExistence type="inferred from homology"/>
<dbReference type="Pfam" id="PF13350">
    <property type="entry name" value="Y_phosphatase3"/>
    <property type="match status" value="1"/>
</dbReference>
<comment type="similarity">
    <text evidence="1">Belongs to the protein-tyrosine phosphatase family.</text>
</comment>
<dbReference type="PANTHER" id="PTHR31126:SF1">
    <property type="entry name" value="TYROSINE SPECIFIC PROTEIN PHOSPHATASES DOMAIN-CONTAINING PROTEIN"/>
    <property type="match status" value="1"/>
</dbReference>
<gene>
    <name evidence="3" type="ORF">H5J25_10535</name>
</gene>
<evidence type="ECO:0000313" key="3">
    <source>
        <dbReference type="EMBL" id="QQV76010.1"/>
    </source>
</evidence>
<keyword evidence="4" id="KW-1185">Reference proteome</keyword>
<evidence type="ECO:0000256" key="2">
    <source>
        <dbReference type="SAM" id="SignalP"/>
    </source>
</evidence>
<feature type="signal peptide" evidence="2">
    <location>
        <begin position="1"/>
        <end position="24"/>
    </location>
</feature>
<sequence length="288" mass="31836">MHHHFRLAAALLVMSTPFATVAIAKQGPAATQHQRVLTLEGGQNFRDLGGYRTTDGRQVKWRVLYRSGAMNGLTDADFAQLEARGIRTVCDFRSTSERDAAPVRWPDKNKPAVFADDYSMDRDFAGLMRPNLTGAQAADVMTEAYSKMPIRFASQYRRMFAELVAGRVPLAFNCSAGKDRTGIAAALVLTVLGVPRATVMEDYLLSNRYYDPRKGASGTAADDKTSAFMKNLPADALKKLIGVDRRYLDAAFATMRAQPGGFDGYLRDQLHLDAAAIRTLRARYLTRD</sequence>
<dbReference type="RefSeq" id="WP_202090776.1">
    <property type="nucleotide sequence ID" value="NZ_CP061035.1"/>
</dbReference>
<evidence type="ECO:0000256" key="1">
    <source>
        <dbReference type="ARBA" id="ARBA00009580"/>
    </source>
</evidence>
<accession>A0A974NSA0</accession>
<feature type="chain" id="PRO_5037179497" evidence="2">
    <location>
        <begin position="25"/>
        <end position="288"/>
    </location>
</feature>
<dbReference type="KEGG" id="sari:H5J25_10535"/>
<dbReference type="InterPro" id="IPR026893">
    <property type="entry name" value="Tyr/Ser_Pase_IphP-type"/>
</dbReference>
<protein>
    <submittedName>
        <fullName evidence="3">Tyrosine-protein phosphatase</fullName>
    </submittedName>
</protein>
<keyword evidence="2" id="KW-0732">Signal</keyword>
<dbReference type="InterPro" id="IPR029021">
    <property type="entry name" value="Prot-tyrosine_phosphatase-like"/>
</dbReference>
<dbReference type="PANTHER" id="PTHR31126">
    <property type="entry name" value="TYROSINE-PROTEIN PHOSPHATASE"/>
    <property type="match status" value="1"/>
</dbReference>
<reference evidence="4" key="1">
    <citation type="submission" date="2020-09" db="EMBL/GenBank/DDBJ databases">
        <title>Sphingomonas sp., a new species isolated from pork steak.</title>
        <authorList>
            <person name="Heidler von Heilborn D."/>
        </authorList>
    </citation>
    <scope>NUCLEOTIDE SEQUENCE [LARGE SCALE GENOMIC DNA]</scope>
</reference>
<dbReference type="EMBL" id="CP061035">
    <property type="protein sequence ID" value="QQV76010.1"/>
    <property type="molecule type" value="Genomic_DNA"/>
</dbReference>
<dbReference type="SUPFAM" id="SSF52799">
    <property type="entry name" value="(Phosphotyrosine protein) phosphatases II"/>
    <property type="match status" value="1"/>
</dbReference>
<evidence type="ECO:0000313" key="4">
    <source>
        <dbReference type="Proteomes" id="UP000595894"/>
    </source>
</evidence>